<evidence type="ECO:0000256" key="9">
    <source>
        <dbReference type="RuleBase" id="RU366031"/>
    </source>
</evidence>
<comment type="function">
    <text evidence="6 9">Catalyzes cyclization of the linear tetrapyrrole, hydroxymethylbilane, to the macrocyclic uroporphyrinogen III.</text>
</comment>
<evidence type="ECO:0000256" key="8">
    <source>
        <dbReference type="ARBA" id="ARBA00048617"/>
    </source>
</evidence>
<gene>
    <name evidence="11" type="ORF">CAP51_05110</name>
</gene>
<comment type="pathway">
    <text evidence="1 9">Porphyrin-containing compound metabolism; protoporphyrin-IX biosynthesis; coproporphyrinogen-III from 5-aminolevulinate: step 3/4.</text>
</comment>
<sequence length="257" mass="29533">MQIFNTRPQARAQALSQALQALGYEVFELPLLALKPLPLDDVLRSQFREFCSAEIVVVVSRIAAQLGVQYYRELGLDMALLQQKKWIAVGRSTQLALQEYALHSECPSVETSEGMLQLDVLNHLQDKTIAFWRGIGGRTLMMQHLQKQGCHIQNILLYSRQCPQYNRAELAIKFSHLPAIILISSEESWKNWLKLCQDFVQAQQCLGQNIYIVLGDRVSQVVQHYFDNRQTVATILTVHHLDVHTIHQRLQQHMGYE</sequence>
<dbReference type="InterPro" id="IPR039793">
    <property type="entry name" value="UROS/Hem4"/>
</dbReference>
<evidence type="ECO:0000256" key="3">
    <source>
        <dbReference type="ARBA" id="ARBA00013109"/>
    </source>
</evidence>
<keyword evidence="4 9" id="KW-0456">Lyase</keyword>
<dbReference type="EC" id="4.2.1.75" evidence="3 9"/>
<comment type="caution">
    <text evidence="11">The sequence shown here is derived from an EMBL/GenBank/DDBJ whole genome shotgun (WGS) entry which is preliminary data.</text>
</comment>
<dbReference type="InterPro" id="IPR036108">
    <property type="entry name" value="4pyrrol_syn_uPrphyn_synt_sf"/>
</dbReference>
<evidence type="ECO:0000313" key="12">
    <source>
        <dbReference type="Proteomes" id="UP000196536"/>
    </source>
</evidence>
<dbReference type="GO" id="GO:0006782">
    <property type="term" value="P:protoporphyrinogen IX biosynthetic process"/>
    <property type="evidence" value="ECO:0007669"/>
    <property type="project" value="UniProtKB-UniRule"/>
</dbReference>
<evidence type="ECO:0000313" key="11">
    <source>
        <dbReference type="EMBL" id="OUY08986.1"/>
    </source>
</evidence>
<dbReference type="EMBL" id="NEXX01000001">
    <property type="protein sequence ID" value="OUY08986.1"/>
    <property type="molecule type" value="Genomic_DNA"/>
</dbReference>
<evidence type="ECO:0000256" key="6">
    <source>
        <dbReference type="ARBA" id="ARBA00037589"/>
    </source>
</evidence>
<evidence type="ECO:0000256" key="1">
    <source>
        <dbReference type="ARBA" id="ARBA00004772"/>
    </source>
</evidence>
<dbReference type="AlphaFoldDB" id="A0A1Z9Z3G6"/>
<protein>
    <recommendedName>
        <fullName evidence="7 9">Uroporphyrinogen-III synthase</fullName>
        <ecNumber evidence="3 9">4.2.1.75</ecNumber>
    </recommendedName>
</protein>
<dbReference type="Pfam" id="PF02602">
    <property type="entry name" value="HEM4"/>
    <property type="match status" value="1"/>
</dbReference>
<evidence type="ECO:0000259" key="10">
    <source>
        <dbReference type="Pfam" id="PF02602"/>
    </source>
</evidence>
<evidence type="ECO:0000256" key="5">
    <source>
        <dbReference type="ARBA" id="ARBA00023244"/>
    </source>
</evidence>
<reference evidence="11 12" key="1">
    <citation type="submission" date="2017-05" db="EMBL/GenBank/DDBJ databases">
        <title>Acinetobacter populi ANC 5415 (= PBJ7), whole genome shotgun sequencing project.</title>
        <authorList>
            <person name="Nemec A."/>
            <person name="Radolfova-Krizova L."/>
        </authorList>
    </citation>
    <scope>NUCLEOTIDE SEQUENCE [LARGE SCALE GENOMIC DNA]</scope>
    <source>
        <strain evidence="11 12">PBJ7</strain>
    </source>
</reference>
<dbReference type="SUPFAM" id="SSF69618">
    <property type="entry name" value="HemD-like"/>
    <property type="match status" value="1"/>
</dbReference>
<accession>A0A1Z9Z3G6</accession>
<dbReference type="PANTHER" id="PTHR38042">
    <property type="entry name" value="UROPORPHYRINOGEN-III SYNTHASE, CHLOROPLASTIC"/>
    <property type="match status" value="1"/>
</dbReference>
<comment type="catalytic activity">
    <reaction evidence="8 9">
        <text>hydroxymethylbilane = uroporphyrinogen III + H2O</text>
        <dbReference type="Rhea" id="RHEA:18965"/>
        <dbReference type="ChEBI" id="CHEBI:15377"/>
        <dbReference type="ChEBI" id="CHEBI:57308"/>
        <dbReference type="ChEBI" id="CHEBI:57845"/>
        <dbReference type="EC" id="4.2.1.75"/>
    </reaction>
</comment>
<dbReference type="Gene3D" id="3.40.50.10090">
    <property type="match status" value="2"/>
</dbReference>
<dbReference type="UniPathway" id="UPA00251">
    <property type="reaction ID" value="UER00320"/>
</dbReference>
<dbReference type="RefSeq" id="WP_087619642.1">
    <property type="nucleotide sequence ID" value="NZ_NEXX01000001.1"/>
</dbReference>
<name>A0A1Z9Z3G6_9GAMM</name>
<evidence type="ECO:0000256" key="4">
    <source>
        <dbReference type="ARBA" id="ARBA00023239"/>
    </source>
</evidence>
<dbReference type="InterPro" id="IPR003754">
    <property type="entry name" value="4pyrrol_synth_uPrphyn_synth"/>
</dbReference>
<dbReference type="CDD" id="cd06578">
    <property type="entry name" value="HemD"/>
    <property type="match status" value="1"/>
</dbReference>
<organism evidence="11 12">
    <name type="scientific">Acinetobacter populi</name>
    <dbReference type="NCBI Taxonomy" id="1582270"/>
    <lineage>
        <taxon>Bacteria</taxon>
        <taxon>Pseudomonadati</taxon>
        <taxon>Pseudomonadota</taxon>
        <taxon>Gammaproteobacteria</taxon>
        <taxon>Moraxellales</taxon>
        <taxon>Moraxellaceae</taxon>
        <taxon>Acinetobacter</taxon>
    </lineage>
</organism>
<keyword evidence="5 9" id="KW-0627">Porphyrin biosynthesis</keyword>
<dbReference type="Proteomes" id="UP000196536">
    <property type="component" value="Unassembled WGS sequence"/>
</dbReference>
<evidence type="ECO:0000256" key="2">
    <source>
        <dbReference type="ARBA" id="ARBA00008133"/>
    </source>
</evidence>
<comment type="similarity">
    <text evidence="2 9">Belongs to the uroporphyrinogen-III synthase family.</text>
</comment>
<dbReference type="GO" id="GO:0006780">
    <property type="term" value="P:uroporphyrinogen III biosynthetic process"/>
    <property type="evidence" value="ECO:0007669"/>
    <property type="project" value="UniProtKB-UniRule"/>
</dbReference>
<feature type="domain" description="Tetrapyrrole biosynthesis uroporphyrinogen III synthase" evidence="10">
    <location>
        <begin position="14"/>
        <end position="238"/>
    </location>
</feature>
<dbReference type="PANTHER" id="PTHR38042:SF1">
    <property type="entry name" value="UROPORPHYRINOGEN-III SYNTHASE, CHLOROPLASTIC"/>
    <property type="match status" value="1"/>
</dbReference>
<dbReference type="GO" id="GO:0004852">
    <property type="term" value="F:uroporphyrinogen-III synthase activity"/>
    <property type="evidence" value="ECO:0007669"/>
    <property type="project" value="UniProtKB-UniRule"/>
</dbReference>
<dbReference type="OrthoDB" id="9787650at2"/>
<proteinExistence type="inferred from homology"/>
<evidence type="ECO:0000256" key="7">
    <source>
        <dbReference type="ARBA" id="ARBA00040167"/>
    </source>
</evidence>
<keyword evidence="12" id="KW-1185">Reference proteome</keyword>